<dbReference type="STRING" id="1817772.A2527_05475"/>
<evidence type="ECO:0000313" key="2">
    <source>
        <dbReference type="EMBL" id="OGG94635.1"/>
    </source>
</evidence>
<proteinExistence type="predicted"/>
<evidence type="ECO:0000256" key="1">
    <source>
        <dbReference type="SAM" id="MobiDB-lite"/>
    </source>
</evidence>
<dbReference type="EMBL" id="MFNE01000036">
    <property type="protein sequence ID" value="OGG94635.1"/>
    <property type="molecule type" value="Genomic_DNA"/>
</dbReference>
<feature type="region of interest" description="Disordered" evidence="1">
    <location>
        <begin position="383"/>
        <end position="406"/>
    </location>
</feature>
<dbReference type="Proteomes" id="UP000178449">
    <property type="component" value="Unassembled WGS sequence"/>
</dbReference>
<organism evidence="2 3">
    <name type="scientific">Candidatus Lambdaproteobacteria bacterium RIFOXYD2_FULL_50_16</name>
    <dbReference type="NCBI Taxonomy" id="1817772"/>
    <lineage>
        <taxon>Bacteria</taxon>
        <taxon>Pseudomonadati</taxon>
        <taxon>Pseudomonadota</taxon>
        <taxon>Candidatus Lambdaproteobacteria</taxon>
    </lineage>
</organism>
<dbReference type="AlphaFoldDB" id="A0A1F6G957"/>
<reference evidence="2 3" key="1">
    <citation type="journal article" date="2016" name="Nat. Commun.">
        <title>Thousands of microbial genomes shed light on interconnected biogeochemical processes in an aquifer system.</title>
        <authorList>
            <person name="Anantharaman K."/>
            <person name="Brown C.T."/>
            <person name="Hug L.A."/>
            <person name="Sharon I."/>
            <person name="Castelle C.J."/>
            <person name="Probst A.J."/>
            <person name="Thomas B.C."/>
            <person name="Singh A."/>
            <person name="Wilkins M.J."/>
            <person name="Karaoz U."/>
            <person name="Brodie E.L."/>
            <person name="Williams K.H."/>
            <person name="Hubbard S.S."/>
            <person name="Banfield J.F."/>
        </authorList>
    </citation>
    <scope>NUCLEOTIDE SEQUENCE [LARGE SCALE GENOMIC DNA]</scope>
</reference>
<sequence>MKTGKNIVDLIIIPQPKSAAELMADYRQKVAIWNSKLKALQDHYFENNYDSAADDVQEVAAMRRFLAQFLKQRLDWIEQKVDDEQLKRRYLQVIPPFYQKGGIRTLLHHFFQLTDSEDKKTVTFKAASKEEREIRVLWDLYKLKKTIESIVVLESHLNDGKPFDSIFSLATRKQRLSELKQVFKLMFQMCVQPEYQKELYQGISPNQITADAILTRADKGISYVYPHVLKKFDYRNHFFYIYFYSGMKAKIGGEEREFRFNYLDFEIIKQEFLIHWMNQKLQGNPKKMEIYAKYKYGQQTMAEFVTEHPDKEIEVLQHLPHDVFNDITAEVNEVVDPSEQVAGEIFSENYGNFAETLQKFDKAKKAAKLGLSKLRQMVGLAKTPEPVKTETPPEPEPTLQPEPAVEAPKETRFEVVKIKVKEIEYPYYVRSVADFQKRLNLLRAKLGAAGYTDLNKKISKFFNQTAESSFIQRRTPKHEWILPYVVKQYLGNDLVCQHMVLVGAEVKAKGLGMGYSASAGQNAYQFTGFLVYATDRPEPKLGAQIDQRNYRGINFPEFSLTEDEVRERALKFFDIILAH</sequence>
<evidence type="ECO:0000313" key="3">
    <source>
        <dbReference type="Proteomes" id="UP000178449"/>
    </source>
</evidence>
<accession>A0A1F6G957</accession>
<gene>
    <name evidence="2" type="ORF">A2527_05475</name>
</gene>
<protein>
    <submittedName>
        <fullName evidence="2">Uncharacterized protein</fullName>
    </submittedName>
</protein>
<comment type="caution">
    <text evidence="2">The sequence shown here is derived from an EMBL/GenBank/DDBJ whole genome shotgun (WGS) entry which is preliminary data.</text>
</comment>
<name>A0A1F6G957_9PROT</name>